<dbReference type="EMBL" id="CP034791">
    <property type="protein sequence ID" value="AZT90994.1"/>
    <property type="molecule type" value="Genomic_DNA"/>
</dbReference>
<dbReference type="GO" id="GO:0005886">
    <property type="term" value="C:plasma membrane"/>
    <property type="evidence" value="ECO:0007669"/>
    <property type="project" value="UniProtKB-SubCell"/>
</dbReference>
<keyword evidence="9 10" id="KW-0961">Cell wall biogenesis/degradation</keyword>
<organism evidence="13 14">
    <name type="scientific">Caldicellulosiruptor changbaiensis</name>
    <dbReference type="NCBI Taxonomy" id="1222016"/>
    <lineage>
        <taxon>Bacteria</taxon>
        <taxon>Bacillati</taxon>
        <taxon>Bacillota</taxon>
        <taxon>Bacillota incertae sedis</taxon>
        <taxon>Caldicellulosiruptorales</taxon>
        <taxon>Caldicellulosiruptoraceae</taxon>
        <taxon>Caldicellulosiruptor</taxon>
    </lineage>
</organism>
<keyword evidence="1 10" id="KW-1003">Cell membrane</keyword>
<keyword evidence="14" id="KW-1185">Reference proteome</keyword>
<dbReference type="PANTHER" id="PTHR21015">
    <property type="entry name" value="UDP-N-ACETYLGLUCOSAMINE--N-ACETYLMURAMYL-(PENTAPEPTIDE) PYROPHOSPHORYL-UNDECAPRENOL N-ACETYLGLUCOSAMINE TRANSFERASE 1"/>
    <property type="match status" value="1"/>
</dbReference>
<dbReference type="InterPro" id="IPR007235">
    <property type="entry name" value="Glyco_trans_28_C"/>
</dbReference>
<dbReference type="GO" id="GO:0051301">
    <property type="term" value="P:cell division"/>
    <property type="evidence" value="ECO:0007669"/>
    <property type="project" value="UniProtKB-KW"/>
</dbReference>
<feature type="domain" description="Glycosyl transferase family 28 C-terminal" evidence="12">
    <location>
        <begin position="194"/>
        <end position="359"/>
    </location>
</feature>
<feature type="binding site" evidence="10">
    <location>
        <position position="129"/>
    </location>
    <ligand>
        <name>UDP-N-acetyl-alpha-D-glucosamine</name>
        <dbReference type="ChEBI" id="CHEBI:57705"/>
    </ligand>
</feature>
<dbReference type="HAMAP" id="MF_00033">
    <property type="entry name" value="MurG"/>
    <property type="match status" value="1"/>
</dbReference>
<dbReference type="NCBIfam" id="TIGR01133">
    <property type="entry name" value="murG"/>
    <property type="match status" value="1"/>
</dbReference>
<comment type="catalytic activity">
    <reaction evidence="10">
        <text>di-trans,octa-cis-undecaprenyl diphospho-N-acetyl-alpha-D-muramoyl-L-alanyl-D-glutamyl-meso-2,6-diaminopimeloyl-D-alanyl-D-alanine + UDP-N-acetyl-alpha-D-glucosamine = di-trans,octa-cis-undecaprenyl diphospho-[N-acetyl-alpha-D-glucosaminyl-(1-&gt;4)]-N-acetyl-alpha-D-muramoyl-L-alanyl-D-glutamyl-meso-2,6-diaminopimeloyl-D-alanyl-D-alanine + UDP + H(+)</text>
        <dbReference type="Rhea" id="RHEA:31227"/>
        <dbReference type="ChEBI" id="CHEBI:15378"/>
        <dbReference type="ChEBI" id="CHEBI:57705"/>
        <dbReference type="ChEBI" id="CHEBI:58223"/>
        <dbReference type="ChEBI" id="CHEBI:61387"/>
        <dbReference type="ChEBI" id="CHEBI:61388"/>
        <dbReference type="EC" id="2.4.1.227"/>
    </reaction>
</comment>
<evidence type="ECO:0000259" key="12">
    <source>
        <dbReference type="Pfam" id="PF04101"/>
    </source>
</evidence>
<dbReference type="GO" id="GO:0051991">
    <property type="term" value="F:UDP-N-acetyl-D-glucosamine:N-acetylmuramoyl-L-alanyl-D-glutamyl-meso-2,6-diaminopimelyl-D-alanyl-D-alanine-diphosphoundecaprenol 4-beta-N-acetylglucosaminlytransferase activity"/>
    <property type="evidence" value="ECO:0007669"/>
    <property type="project" value="RHEA"/>
</dbReference>
<dbReference type="GO" id="GO:0009252">
    <property type="term" value="P:peptidoglycan biosynthetic process"/>
    <property type="evidence" value="ECO:0007669"/>
    <property type="project" value="UniProtKB-UniRule"/>
</dbReference>
<comment type="subcellular location">
    <subcellularLocation>
        <location evidence="10">Cell membrane</location>
        <topology evidence="10">Peripheral membrane protein</topology>
        <orientation evidence="10">Cytoplasmic side</orientation>
    </subcellularLocation>
</comment>
<evidence type="ECO:0000256" key="6">
    <source>
        <dbReference type="ARBA" id="ARBA00022984"/>
    </source>
</evidence>
<evidence type="ECO:0000256" key="2">
    <source>
        <dbReference type="ARBA" id="ARBA00022618"/>
    </source>
</evidence>
<keyword evidence="3 10" id="KW-0328">Glycosyltransferase</keyword>
<dbReference type="GO" id="GO:0008360">
    <property type="term" value="P:regulation of cell shape"/>
    <property type="evidence" value="ECO:0007669"/>
    <property type="project" value="UniProtKB-KW"/>
</dbReference>
<dbReference type="AlphaFoldDB" id="A0A3T0D7J8"/>
<dbReference type="InterPro" id="IPR004276">
    <property type="entry name" value="GlycoTrans_28_N"/>
</dbReference>
<dbReference type="SUPFAM" id="SSF53756">
    <property type="entry name" value="UDP-Glycosyltransferase/glycogen phosphorylase"/>
    <property type="match status" value="1"/>
</dbReference>
<dbReference type="InterPro" id="IPR006009">
    <property type="entry name" value="GlcNAc_MurG"/>
</dbReference>
<dbReference type="PANTHER" id="PTHR21015:SF22">
    <property type="entry name" value="GLYCOSYLTRANSFERASE"/>
    <property type="match status" value="1"/>
</dbReference>
<dbReference type="GO" id="GO:0005975">
    <property type="term" value="P:carbohydrate metabolic process"/>
    <property type="evidence" value="ECO:0007669"/>
    <property type="project" value="InterPro"/>
</dbReference>
<protein>
    <recommendedName>
        <fullName evidence="10">UDP-N-acetylglucosamine--N-acetylmuramyl-(pentapeptide) pyrophosphoryl-undecaprenol N-acetylglucosamine transferase</fullName>
        <ecNumber evidence="10">2.4.1.227</ecNumber>
    </recommendedName>
    <alternativeName>
        <fullName evidence="10">Undecaprenyl-PP-MurNAc-pentapeptide-UDPGlcNAc GlcNAc transferase</fullName>
    </alternativeName>
</protein>
<dbReference type="GO" id="GO:0050511">
    <property type="term" value="F:undecaprenyldiphospho-muramoylpentapeptide beta-N-acetylglucosaminyltransferase activity"/>
    <property type="evidence" value="ECO:0007669"/>
    <property type="project" value="UniProtKB-UniRule"/>
</dbReference>
<evidence type="ECO:0000256" key="8">
    <source>
        <dbReference type="ARBA" id="ARBA00023306"/>
    </source>
</evidence>
<evidence type="ECO:0000256" key="10">
    <source>
        <dbReference type="HAMAP-Rule" id="MF_00033"/>
    </source>
</evidence>
<keyword evidence="7 10" id="KW-0472">Membrane</keyword>
<dbReference type="Pfam" id="PF03033">
    <property type="entry name" value="Glyco_transf_28"/>
    <property type="match status" value="1"/>
</dbReference>
<proteinExistence type="inferred from homology"/>
<keyword evidence="6 10" id="KW-0573">Peptidoglycan synthesis</keyword>
<dbReference type="CDD" id="cd03785">
    <property type="entry name" value="GT28_MurG"/>
    <property type="match status" value="1"/>
</dbReference>
<dbReference type="RefSeq" id="WP_127352357.1">
    <property type="nucleotide sequence ID" value="NZ_CP034791.1"/>
</dbReference>
<evidence type="ECO:0000256" key="1">
    <source>
        <dbReference type="ARBA" id="ARBA00022475"/>
    </source>
</evidence>
<dbReference type="Pfam" id="PF04101">
    <property type="entry name" value="Glyco_tran_28_C"/>
    <property type="match status" value="1"/>
</dbReference>
<dbReference type="GO" id="GO:0071555">
    <property type="term" value="P:cell wall organization"/>
    <property type="evidence" value="ECO:0007669"/>
    <property type="project" value="UniProtKB-KW"/>
</dbReference>
<comment type="function">
    <text evidence="10">Cell wall formation. Catalyzes the transfer of a GlcNAc subunit on undecaprenyl-pyrophosphoryl-MurNAc-pentapeptide (lipid intermediate I) to form undecaprenyl-pyrophosphoryl-MurNAc-(pentapeptide)GlcNAc (lipid intermediate II).</text>
</comment>
<evidence type="ECO:0000256" key="5">
    <source>
        <dbReference type="ARBA" id="ARBA00022960"/>
    </source>
</evidence>
<feature type="domain" description="Glycosyltransferase family 28 N-terminal" evidence="11">
    <location>
        <begin position="8"/>
        <end position="147"/>
    </location>
</feature>
<dbReference type="Proteomes" id="UP000282930">
    <property type="component" value="Chromosome"/>
</dbReference>
<feature type="binding site" evidence="10">
    <location>
        <begin position="15"/>
        <end position="17"/>
    </location>
    <ligand>
        <name>UDP-N-acetyl-alpha-D-glucosamine</name>
        <dbReference type="ChEBI" id="CHEBI:57705"/>
    </ligand>
</feature>
<evidence type="ECO:0000313" key="14">
    <source>
        <dbReference type="Proteomes" id="UP000282930"/>
    </source>
</evidence>
<name>A0A3T0D7J8_9FIRM</name>
<evidence type="ECO:0000256" key="3">
    <source>
        <dbReference type="ARBA" id="ARBA00022676"/>
    </source>
</evidence>
<keyword evidence="4 10" id="KW-0808">Transferase</keyword>
<evidence type="ECO:0000259" key="11">
    <source>
        <dbReference type="Pfam" id="PF03033"/>
    </source>
</evidence>
<comment type="pathway">
    <text evidence="10">Cell wall biogenesis; peptidoglycan biosynthesis.</text>
</comment>
<evidence type="ECO:0000256" key="7">
    <source>
        <dbReference type="ARBA" id="ARBA00023136"/>
    </source>
</evidence>
<feature type="binding site" evidence="10">
    <location>
        <position position="200"/>
    </location>
    <ligand>
        <name>UDP-N-acetyl-alpha-D-glucosamine</name>
        <dbReference type="ChEBI" id="CHEBI:57705"/>
    </ligand>
</feature>
<evidence type="ECO:0000313" key="13">
    <source>
        <dbReference type="EMBL" id="AZT90994.1"/>
    </source>
</evidence>
<evidence type="ECO:0000256" key="9">
    <source>
        <dbReference type="ARBA" id="ARBA00023316"/>
    </source>
</evidence>
<dbReference type="KEGG" id="ccha:ELD05_10265"/>
<dbReference type="UniPathway" id="UPA00219"/>
<feature type="binding site" evidence="10">
    <location>
        <position position="301"/>
    </location>
    <ligand>
        <name>UDP-N-acetyl-alpha-D-glucosamine</name>
        <dbReference type="ChEBI" id="CHEBI:57705"/>
    </ligand>
</feature>
<gene>
    <name evidence="10 13" type="primary">murG</name>
    <name evidence="13" type="ORF">ELD05_10265</name>
</gene>
<keyword evidence="2 10" id="KW-0132">Cell division</keyword>
<feature type="binding site" evidence="10">
    <location>
        <position position="171"/>
    </location>
    <ligand>
        <name>UDP-N-acetyl-alpha-D-glucosamine</name>
        <dbReference type="ChEBI" id="CHEBI:57705"/>
    </ligand>
</feature>
<comment type="caution">
    <text evidence="10">Lacks conserved residue(s) required for the propagation of feature annotation.</text>
</comment>
<comment type="similarity">
    <text evidence="10">Belongs to the glycosyltransferase 28 family. MurG subfamily.</text>
</comment>
<dbReference type="EC" id="2.4.1.227" evidence="10"/>
<keyword evidence="5 10" id="KW-0133">Cell shape</keyword>
<accession>A0A3T0D7J8</accession>
<reference evidence="13 14" key="1">
    <citation type="submission" date="2018-12" db="EMBL/GenBank/DDBJ databases">
        <title>Genome sequence from the cellulolytic species, Caldicellulosiruptor changbaiensis.</title>
        <authorList>
            <person name="Blumer-Schuette S.E."/>
            <person name="Mendoza C."/>
        </authorList>
    </citation>
    <scope>NUCLEOTIDE SEQUENCE [LARGE SCALE GENOMIC DNA]</scope>
    <source>
        <strain evidence="13 14">CBS-Z</strain>
    </source>
</reference>
<evidence type="ECO:0000256" key="4">
    <source>
        <dbReference type="ARBA" id="ARBA00022679"/>
    </source>
</evidence>
<keyword evidence="8 10" id="KW-0131">Cell cycle</keyword>
<sequence length="370" mass="41039">MNSREISIIFSGGGTGGHIYPAVAVADYLKKRHNDLNIVFIGTSEGLESKIVPQHGYKIEYIQAKGLKRSLTVKNVDVFIKFINGYRQALQILKRIKPKVVFVTGGYVSLPVALAARRLKIKTILHEQNAYPGLANKIISRFCEKILISFEESKRFFKNSNKVVLTGNPIRLEIFSYEEKAAKSSLGLEDKIVVLAVGGSRGAENLNKAVIKLSKEFEGCKDVYFILSTGDTKYLEAVNFANSLGVKSNIKILPYISDMPRYLAAADIVISRAGAIAISEITALGKPSIIVPSPYVANNHQEYNARALEKGGACFVVLENELESDKLKSFLEKLIYDKALYERMSENSKKMGKPEATQNIGKIFEEYLSL</sequence>
<feature type="binding site" evidence="10">
    <location>
        <position position="256"/>
    </location>
    <ligand>
        <name>UDP-N-acetyl-alpha-D-glucosamine</name>
        <dbReference type="ChEBI" id="CHEBI:57705"/>
    </ligand>
</feature>
<dbReference type="Gene3D" id="3.40.50.2000">
    <property type="entry name" value="Glycogen Phosphorylase B"/>
    <property type="match status" value="2"/>
</dbReference>